<accession>A0A554XD49</accession>
<gene>
    <name evidence="3" type="primary">dadA1_1</name>
    <name evidence="3" type="ORF">Ttaiw_00340</name>
</gene>
<dbReference type="Gene3D" id="3.30.9.10">
    <property type="entry name" value="D-Amino Acid Oxidase, subunit A, domain 2"/>
    <property type="match status" value="1"/>
</dbReference>
<dbReference type="Proteomes" id="UP000317763">
    <property type="component" value="Unassembled WGS sequence"/>
</dbReference>
<feature type="domain" description="FAD dependent oxidoreductase" evidence="2">
    <location>
        <begin position="13"/>
        <end position="402"/>
    </location>
</feature>
<proteinExistence type="predicted"/>
<dbReference type="EMBL" id="VJOM01000002">
    <property type="protein sequence ID" value="TSE33767.1"/>
    <property type="molecule type" value="Genomic_DNA"/>
</dbReference>
<dbReference type="PANTHER" id="PTHR13847">
    <property type="entry name" value="SARCOSINE DEHYDROGENASE-RELATED"/>
    <property type="match status" value="1"/>
</dbReference>
<dbReference type="Gene3D" id="3.50.50.60">
    <property type="entry name" value="FAD/NAD(P)-binding domain"/>
    <property type="match status" value="2"/>
</dbReference>
<protein>
    <submittedName>
        <fullName evidence="3">D-amino acid dehydrogenase 1</fullName>
        <ecNumber evidence="3">1.4.99.-</ecNumber>
    </submittedName>
</protein>
<keyword evidence="1 3" id="KW-0560">Oxidoreductase</keyword>
<comment type="caution">
    <text evidence="3">The sequence shown here is derived from an EMBL/GenBank/DDBJ whole genome shotgun (WGS) entry which is preliminary data.</text>
</comment>
<evidence type="ECO:0000313" key="4">
    <source>
        <dbReference type="Proteomes" id="UP000317763"/>
    </source>
</evidence>
<evidence type="ECO:0000259" key="2">
    <source>
        <dbReference type="Pfam" id="PF01266"/>
    </source>
</evidence>
<dbReference type="InterPro" id="IPR036188">
    <property type="entry name" value="FAD/NAD-bd_sf"/>
</dbReference>
<evidence type="ECO:0000313" key="3">
    <source>
        <dbReference type="EMBL" id="TSE33767.1"/>
    </source>
</evidence>
<organism evidence="3 4">
    <name type="scientific">Tepidimonas taiwanensis</name>
    <dbReference type="NCBI Taxonomy" id="307486"/>
    <lineage>
        <taxon>Bacteria</taxon>
        <taxon>Pseudomonadati</taxon>
        <taxon>Pseudomonadota</taxon>
        <taxon>Betaproteobacteria</taxon>
        <taxon>Burkholderiales</taxon>
        <taxon>Tepidimonas</taxon>
    </lineage>
</organism>
<dbReference type="InterPro" id="IPR006076">
    <property type="entry name" value="FAD-dep_OxRdtase"/>
</dbReference>
<dbReference type="AlphaFoldDB" id="A0A554XD49"/>
<dbReference type="EC" id="1.4.99.-" evidence="3"/>
<dbReference type="RefSeq" id="WP_082007470.1">
    <property type="nucleotide sequence ID" value="NZ_CP083911.1"/>
</dbReference>
<dbReference type="GO" id="GO:0005737">
    <property type="term" value="C:cytoplasm"/>
    <property type="evidence" value="ECO:0007669"/>
    <property type="project" value="TreeGrafter"/>
</dbReference>
<dbReference type="SUPFAM" id="SSF51905">
    <property type="entry name" value="FAD/NAD(P)-binding domain"/>
    <property type="match status" value="1"/>
</dbReference>
<evidence type="ECO:0000256" key="1">
    <source>
        <dbReference type="ARBA" id="ARBA00023002"/>
    </source>
</evidence>
<sequence length="422" mass="46033">MTHPVASTPARRAIVLGAGMIGTCTALHLQQRGFDVALVDRREPGQETSYGNAGLIQREAVEPYPFPRQWGKVLQAALGRGVDVHYHAAALPALARPLWRYWRDSGPTRYPQRVQAYARLIAHCLDEHRPWIEQANATDLVRPIGYLDVFRTGPAFEAAARDAARLAHAFGLDVEVLDAAALARAEPALRPGLAGAVHWRDPWACADPGALVARYARLFVQRGGRLVRADAIALSPHGGGWRLPLPGGDTLDAPVAVVALGPWSDTLLRRLGYRLPLFVKRGYHQHYADGAVLQRPVLDVERGYVLAPMRRGLRLTTGAEFAHRDAPVTPVQVGRAEHCARELIELGHAVEVSPWLGARPCTPDMLPVMGPAPRHPGLWFNFGHSHQGFTLGPVAGRLLAEMIAGEPPFLDPAPYRPGRFAG</sequence>
<keyword evidence="4" id="KW-1185">Reference proteome</keyword>
<dbReference type="STRING" id="307486.GCA_000807215_00617"/>
<dbReference type="OrthoDB" id="18526at2"/>
<name>A0A554XD49_9BURK</name>
<dbReference type="SUPFAM" id="SSF54373">
    <property type="entry name" value="FAD-linked reductases, C-terminal domain"/>
    <property type="match status" value="1"/>
</dbReference>
<dbReference type="PANTHER" id="PTHR13847:SF289">
    <property type="entry name" value="GLYCINE OXIDASE"/>
    <property type="match status" value="1"/>
</dbReference>
<dbReference type="Pfam" id="PF01266">
    <property type="entry name" value="DAO"/>
    <property type="match status" value="1"/>
</dbReference>
<reference evidence="3 4" key="1">
    <citation type="submission" date="2019-07" db="EMBL/GenBank/DDBJ databases">
        <title>Tepidimonas taiwanensis I1-1 draft genome.</title>
        <authorList>
            <person name="Da Costa M.S."/>
            <person name="Froufe H.J.C."/>
            <person name="Egas C."/>
            <person name="Albuquerque L."/>
        </authorList>
    </citation>
    <scope>NUCLEOTIDE SEQUENCE [LARGE SCALE GENOMIC DNA]</scope>
    <source>
        <strain evidence="3 4">I1-1</strain>
    </source>
</reference>
<dbReference type="GO" id="GO:0016491">
    <property type="term" value="F:oxidoreductase activity"/>
    <property type="evidence" value="ECO:0007669"/>
    <property type="project" value="UniProtKB-KW"/>
</dbReference>